<evidence type="ECO:0008006" key="6">
    <source>
        <dbReference type="Google" id="ProtNLM"/>
    </source>
</evidence>
<dbReference type="AlphaFoldDB" id="A0A1Z5JKR7"/>
<dbReference type="SUPFAM" id="SSF52833">
    <property type="entry name" value="Thioredoxin-like"/>
    <property type="match status" value="1"/>
</dbReference>
<dbReference type="Gene3D" id="3.40.30.10">
    <property type="entry name" value="Glutaredoxin"/>
    <property type="match status" value="1"/>
</dbReference>
<dbReference type="Proteomes" id="UP000198406">
    <property type="component" value="Unassembled WGS sequence"/>
</dbReference>
<sequence>MMKKALFAVQDATTRVLYGKEKQITKMSFYDCVDRRITGEEVKMGEFAGNVLLLFGAQEPGTPEEILAFVKKFDPDMDKKLVFFEKADVNGAHAREPYSFVKKILPGSDGSVDIRWNFVGKFLIDHEGTPVERSGGDPFELKDSIEKLLQKKESAK</sequence>
<dbReference type="PANTHER" id="PTHR11592">
    <property type="entry name" value="GLUTATHIONE PEROXIDASE"/>
    <property type="match status" value="1"/>
</dbReference>
<gene>
    <name evidence="4" type="ORF">FisN_6Lh396</name>
</gene>
<evidence type="ECO:0000256" key="1">
    <source>
        <dbReference type="ARBA" id="ARBA00006926"/>
    </source>
</evidence>
<protein>
    <recommendedName>
        <fullName evidence="6">Glutathione peroxidase</fullName>
    </recommendedName>
</protein>
<evidence type="ECO:0000256" key="2">
    <source>
        <dbReference type="ARBA" id="ARBA00022559"/>
    </source>
</evidence>
<dbReference type="InParanoid" id="A0A1Z5JKR7"/>
<reference evidence="4 5" key="1">
    <citation type="journal article" date="2015" name="Plant Cell">
        <title>Oil accumulation by the oleaginous diatom Fistulifera solaris as revealed by the genome and transcriptome.</title>
        <authorList>
            <person name="Tanaka T."/>
            <person name="Maeda Y."/>
            <person name="Veluchamy A."/>
            <person name="Tanaka M."/>
            <person name="Abida H."/>
            <person name="Marechal E."/>
            <person name="Bowler C."/>
            <person name="Muto M."/>
            <person name="Sunaga Y."/>
            <person name="Tanaka M."/>
            <person name="Yoshino T."/>
            <person name="Taniguchi T."/>
            <person name="Fukuda Y."/>
            <person name="Nemoto M."/>
            <person name="Matsumoto M."/>
            <person name="Wong P.S."/>
            <person name="Aburatani S."/>
            <person name="Fujibuchi W."/>
        </authorList>
    </citation>
    <scope>NUCLEOTIDE SEQUENCE [LARGE SCALE GENOMIC DNA]</scope>
    <source>
        <strain evidence="4 5">JPCC DA0580</strain>
    </source>
</reference>
<proteinExistence type="inferred from homology"/>
<comment type="similarity">
    <text evidence="1">Belongs to the glutathione peroxidase family.</text>
</comment>
<evidence type="ECO:0000256" key="3">
    <source>
        <dbReference type="ARBA" id="ARBA00023002"/>
    </source>
</evidence>
<dbReference type="InterPro" id="IPR036249">
    <property type="entry name" value="Thioredoxin-like_sf"/>
</dbReference>
<keyword evidence="3" id="KW-0560">Oxidoreductase</keyword>
<dbReference type="OrthoDB" id="446890at2759"/>
<comment type="caution">
    <text evidence="4">The sequence shown here is derived from an EMBL/GenBank/DDBJ whole genome shotgun (WGS) entry which is preliminary data.</text>
</comment>
<organism evidence="4 5">
    <name type="scientific">Fistulifera solaris</name>
    <name type="common">Oleaginous diatom</name>
    <dbReference type="NCBI Taxonomy" id="1519565"/>
    <lineage>
        <taxon>Eukaryota</taxon>
        <taxon>Sar</taxon>
        <taxon>Stramenopiles</taxon>
        <taxon>Ochrophyta</taxon>
        <taxon>Bacillariophyta</taxon>
        <taxon>Bacillariophyceae</taxon>
        <taxon>Bacillariophycidae</taxon>
        <taxon>Naviculales</taxon>
        <taxon>Naviculaceae</taxon>
        <taxon>Fistulifera</taxon>
    </lineage>
</organism>
<dbReference type="PANTHER" id="PTHR11592:SF78">
    <property type="entry name" value="GLUTATHIONE PEROXIDASE"/>
    <property type="match status" value="1"/>
</dbReference>
<dbReference type="EMBL" id="BDSP01000081">
    <property type="protein sequence ID" value="GAX14613.1"/>
    <property type="molecule type" value="Genomic_DNA"/>
</dbReference>
<dbReference type="PROSITE" id="PS51355">
    <property type="entry name" value="GLUTATHIONE_PEROXID_3"/>
    <property type="match status" value="1"/>
</dbReference>
<evidence type="ECO:0000313" key="4">
    <source>
        <dbReference type="EMBL" id="GAX14613.1"/>
    </source>
</evidence>
<keyword evidence="5" id="KW-1185">Reference proteome</keyword>
<dbReference type="InterPro" id="IPR000889">
    <property type="entry name" value="Glutathione_peroxidase"/>
</dbReference>
<evidence type="ECO:0000313" key="5">
    <source>
        <dbReference type="Proteomes" id="UP000198406"/>
    </source>
</evidence>
<dbReference type="GO" id="GO:0004601">
    <property type="term" value="F:peroxidase activity"/>
    <property type="evidence" value="ECO:0007669"/>
    <property type="project" value="UniProtKB-KW"/>
</dbReference>
<keyword evidence="2" id="KW-0575">Peroxidase</keyword>
<dbReference type="GO" id="GO:0006979">
    <property type="term" value="P:response to oxidative stress"/>
    <property type="evidence" value="ECO:0007669"/>
    <property type="project" value="InterPro"/>
</dbReference>
<name>A0A1Z5JKR7_FISSO</name>
<accession>A0A1Z5JKR7</accession>